<accession>A0A9W9KXS8</accession>
<dbReference type="OrthoDB" id="5401170at2759"/>
<reference evidence="1" key="1">
    <citation type="submission" date="2022-11" db="EMBL/GenBank/DDBJ databases">
        <authorList>
            <person name="Petersen C."/>
        </authorList>
    </citation>
    <scope>NUCLEOTIDE SEQUENCE</scope>
    <source>
        <strain evidence="1">IBT 22155</strain>
    </source>
</reference>
<dbReference type="EMBL" id="JAPQKL010000006">
    <property type="protein sequence ID" value="KAJ5125035.1"/>
    <property type="molecule type" value="Genomic_DNA"/>
</dbReference>
<dbReference type="Proteomes" id="UP001149079">
    <property type="component" value="Unassembled WGS sequence"/>
</dbReference>
<dbReference type="GeneID" id="81408774"/>
<keyword evidence="2" id="KW-1185">Reference proteome</keyword>
<evidence type="ECO:0000313" key="1">
    <source>
        <dbReference type="EMBL" id="KAJ5125035.1"/>
    </source>
</evidence>
<evidence type="ECO:0000313" key="2">
    <source>
        <dbReference type="Proteomes" id="UP001149079"/>
    </source>
</evidence>
<gene>
    <name evidence="1" type="ORF">N7515_008860</name>
</gene>
<dbReference type="RefSeq" id="XP_056519434.1">
    <property type="nucleotide sequence ID" value="XM_056669604.1"/>
</dbReference>
<dbReference type="AlphaFoldDB" id="A0A9W9KXS8"/>
<sequence length="247" mass="28517">MLTLGFPGLYEGTVVDFTTPSSQKWVLEKKLTEDAQQMSKWELDGGGGPPFTVFTYRCRSATDSEKKAFMRIYFQIPIAGNGYRLEDRQQQAAPPRKHPELDVAKDLRLRECPVVPTFLAYKEGKQDNDARVPGGYITHVVWEKVPGESLNQDKFWDPQSGLLREAIRAKFRDVWEELKHYGWQPAVHGLRNIIYDEVTGTMHIAGFRVPARLDPEEEFTDLTFVRWCLAIPPKNADWKRDSTKWAW</sequence>
<reference evidence="1" key="2">
    <citation type="journal article" date="2023" name="IMA Fungus">
        <title>Comparative genomic study of the Penicillium genus elucidates a diverse pangenome and 15 lateral gene transfer events.</title>
        <authorList>
            <person name="Petersen C."/>
            <person name="Sorensen T."/>
            <person name="Nielsen M.R."/>
            <person name="Sondergaard T.E."/>
            <person name="Sorensen J.L."/>
            <person name="Fitzpatrick D.A."/>
            <person name="Frisvad J.C."/>
            <person name="Nielsen K.L."/>
        </authorList>
    </citation>
    <scope>NUCLEOTIDE SEQUENCE</scope>
    <source>
        <strain evidence="1">IBT 22155</strain>
    </source>
</reference>
<organism evidence="1 2">
    <name type="scientific">Penicillium bovifimosum</name>
    <dbReference type="NCBI Taxonomy" id="126998"/>
    <lineage>
        <taxon>Eukaryota</taxon>
        <taxon>Fungi</taxon>
        <taxon>Dikarya</taxon>
        <taxon>Ascomycota</taxon>
        <taxon>Pezizomycotina</taxon>
        <taxon>Eurotiomycetes</taxon>
        <taxon>Eurotiomycetidae</taxon>
        <taxon>Eurotiales</taxon>
        <taxon>Aspergillaceae</taxon>
        <taxon>Penicillium</taxon>
    </lineage>
</organism>
<name>A0A9W9KXS8_9EURO</name>
<protein>
    <submittedName>
        <fullName evidence="1">Uncharacterized protein</fullName>
    </submittedName>
</protein>
<comment type="caution">
    <text evidence="1">The sequence shown here is derived from an EMBL/GenBank/DDBJ whole genome shotgun (WGS) entry which is preliminary data.</text>
</comment>
<proteinExistence type="predicted"/>